<dbReference type="EMBL" id="KZ060483">
    <property type="protein sequence ID" value="PIO12229.1"/>
    <property type="molecule type" value="Genomic_DNA"/>
</dbReference>
<comment type="subcellular location">
    <subcellularLocation>
        <location evidence="1">Secreted</location>
    </subcellularLocation>
</comment>
<proteinExistence type="predicted"/>
<protein>
    <submittedName>
        <fullName evidence="4">Ranatuerin-1</fullName>
    </submittedName>
</protein>
<dbReference type="AlphaFoldDB" id="A0A2G9Q9C7"/>
<reference evidence="5" key="1">
    <citation type="journal article" date="2017" name="Nat. Commun.">
        <title>The North American bullfrog draft genome provides insight into hormonal regulation of long noncoding RNA.</title>
        <authorList>
            <person name="Hammond S.A."/>
            <person name="Warren R.L."/>
            <person name="Vandervalk B.P."/>
            <person name="Kucuk E."/>
            <person name="Khan H."/>
            <person name="Gibb E.A."/>
            <person name="Pandoh P."/>
            <person name="Kirk H."/>
            <person name="Zhao Y."/>
            <person name="Jones M."/>
            <person name="Mungall A.J."/>
            <person name="Coope R."/>
            <person name="Pleasance S."/>
            <person name="Moore R.A."/>
            <person name="Holt R.A."/>
            <person name="Round J.M."/>
            <person name="Ohora S."/>
            <person name="Walle B.V."/>
            <person name="Veldhoen N."/>
            <person name="Helbing C.C."/>
            <person name="Birol I."/>
        </authorList>
    </citation>
    <scope>NUCLEOTIDE SEQUENCE [LARGE SCALE GENOMIC DNA]</scope>
</reference>
<gene>
    <name evidence="4" type="ORF">AB205_0196630</name>
</gene>
<dbReference type="Proteomes" id="UP000228934">
    <property type="component" value="Unassembled WGS sequence"/>
</dbReference>
<dbReference type="GO" id="GO:0005576">
    <property type="term" value="C:extracellular region"/>
    <property type="evidence" value="ECO:0007669"/>
    <property type="project" value="UniProtKB-SubCell"/>
</dbReference>
<keyword evidence="5" id="KW-1185">Reference proteome</keyword>
<sequence>MSSFCEITNVALTISLSSPRRGADEEEGNGEKEIKRSMLSVLKNLGKVGLGFVACKINKQC</sequence>
<evidence type="ECO:0000256" key="1">
    <source>
        <dbReference type="ARBA" id="ARBA00004613"/>
    </source>
</evidence>
<evidence type="ECO:0000256" key="2">
    <source>
        <dbReference type="ARBA" id="ARBA00022525"/>
    </source>
</evidence>
<dbReference type="GO" id="GO:0006952">
    <property type="term" value="P:defense response"/>
    <property type="evidence" value="ECO:0007669"/>
    <property type="project" value="InterPro"/>
</dbReference>
<evidence type="ECO:0000259" key="3">
    <source>
        <dbReference type="Pfam" id="PF08023"/>
    </source>
</evidence>
<name>A0A2G9Q9C7_AQUCT</name>
<dbReference type="Pfam" id="PF08023">
    <property type="entry name" value="Antimicrobial_2"/>
    <property type="match status" value="1"/>
</dbReference>
<evidence type="ECO:0000313" key="5">
    <source>
        <dbReference type="Proteomes" id="UP000228934"/>
    </source>
</evidence>
<accession>A0A2G9Q9C7</accession>
<keyword evidence="2" id="KW-0964">Secreted</keyword>
<organism evidence="4 5">
    <name type="scientific">Aquarana catesbeiana</name>
    <name type="common">American bullfrog</name>
    <name type="synonym">Rana catesbeiana</name>
    <dbReference type="NCBI Taxonomy" id="8400"/>
    <lineage>
        <taxon>Eukaryota</taxon>
        <taxon>Metazoa</taxon>
        <taxon>Chordata</taxon>
        <taxon>Craniata</taxon>
        <taxon>Vertebrata</taxon>
        <taxon>Euteleostomi</taxon>
        <taxon>Amphibia</taxon>
        <taxon>Batrachia</taxon>
        <taxon>Anura</taxon>
        <taxon>Neobatrachia</taxon>
        <taxon>Ranoidea</taxon>
        <taxon>Ranidae</taxon>
        <taxon>Aquarana</taxon>
    </lineage>
</organism>
<dbReference type="InterPro" id="IPR012521">
    <property type="entry name" value="Antimicrobial_frog_2"/>
</dbReference>
<feature type="domain" description="Frog antimicrobial peptide brevinin-2/esculentin type" evidence="3">
    <location>
        <begin position="37"/>
        <end position="61"/>
    </location>
</feature>
<evidence type="ECO:0000313" key="4">
    <source>
        <dbReference type="EMBL" id="PIO12229.1"/>
    </source>
</evidence>